<proteinExistence type="predicted"/>
<dbReference type="Proteomes" id="UP000076962">
    <property type="component" value="Unassembled WGS sequence"/>
</dbReference>
<comment type="caution">
    <text evidence="2">The sequence shown here is derived from an EMBL/GenBank/DDBJ whole genome shotgun (WGS) entry which is preliminary data.</text>
</comment>
<dbReference type="EMBL" id="LUTY01002837">
    <property type="protein sequence ID" value="OAD19347.1"/>
    <property type="molecule type" value="Genomic_DNA"/>
</dbReference>
<gene>
    <name evidence="2" type="ORF">THIOM_005024</name>
</gene>
<name>A0A176RUC8_9GAMM</name>
<feature type="region of interest" description="Disordered" evidence="1">
    <location>
        <begin position="1"/>
        <end position="21"/>
    </location>
</feature>
<evidence type="ECO:0000313" key="3">
    <source>
        <dbReference type="Proteomes" id="UP000076962"/>
    </source>
</evidence>
<keyword evidence="3" id="KW-1185">Reference proteome</keyword>
<dbReference type="AlphaFoldDB" id="A0A176RUC8"/>
<sequence>MSEAIELDEYQEESEMGSVNHSLAQGKLTGLLINDERFTVMPELSLDVSQRDLNPFGLKA</sequence>
<reference evidence="2 3" key="1">
    <citation type="submission" date="2016-05" db="EMBL/GenBank/DDBJ databases">
        <title>Single-cell genome of chain-forming Candidatus Thiomargarita nelsonii and comparison to other large sulfur-oxidizing bacteria.</title>
        <authorList>
            <person name="Winkel M."/>
            <person name="Salman V."/>
            <person name="Woyke T."/>
            <person name="Schulz-Vogt H."/>
            <person name="Richter M."/>
            <person name="Flood B."/>
            <person name="Bailey J."/>
            <person name="Amann R."/>
            <person name="Mussmann M."/>
        </authorList>
    </citation>
    <scope>NUCLEOTIDE SEQUENCE [LARGE SCALE GENOMIC DNA]</scope>
    <source>
        <strain evidence="2 3">THI036</strain>
    </source>
</reference>
<accession>A0A176RUC8</accession>
<organism evidence="2 3">
    <name type="scientific">Candidatus Thiomargarita nelsonii</name>
    <dbReference type="NCBI Taxonomy" id="1003181"/>
    <lineage>
        <taxon>Bacteria</taxon>
        <taxon>Pseudomonadati</taxon>
        <taxon>Pseudomonadota</taxon>
        <taxon>Gammaproteobacteria</taxon>
        <taxon>Thiotrichales</taxon>
        <taxon>Thiotrichaceae</taxon>
        <taxon>Thiomargarita</taxon>
    </lineage>
</organism>
<feature type="non-terminal residue" evidence="2">
    <location>
        <position position="60"/>
    </location>
</feature>
<evidence type="ECO:0000256" key="1">
    <source>
        <dbReference type="SAM" id="MobiDB-lite"/>
    </source>
</evidence>
<feature type="compositionally biased region" description="Acidic residues" evidence="1">
    <location>
        <begin position="1"/>
        <end position="15"/>
    </location>
</feature>
<protein>
    <submittedName>
        <fullName evidence="2">Uncharacterized protein</fullName>
    </submittedName>
</protein>
<evidence type="ECO:0000313" key="2">
    <source>
        <dbReference type="EMBL" id="OAD19347.1"/>
    </source>
</evidence>